<evidence type="ECO:0000259" key="1">
    <source>
        <dbReference type="PROSITE" id="PS51819"/>
    </source>
</evidence>
<dbReference type="EMBL" id="CACSIK010000001">
    <property type="protein sequence ID" value="CAA0087431.1"/>
    <property type="molecule type" value="Genomic_DNA"/>
</dbReference>
<evidence type="ECO:0000313" key="2">
    <source>
        <dbReference type="EMBL" id="CAA0087431.1"/>
    </source>
</evidence>
<evidence type="ECO:0000313" key="6">
    <source>
        <dbReference type="Proteomes" id="UP000439591"/>
    </source>
</evidence>
<name>A0A5S9QBX3_9GAMM</name>
<reference evidence="5 6" key="1">
    <citation type="submission" date="2019-11" db="EMBL/GenBank/DDBJ databases">
        <authorList>
            <person name="Holert J."/>
        </authorList>
    </citation>
    <scope>NUCLEOTIDE SEQUENCE [LARGE SCALE GENOMIC DNA]</scope>
    <source>
        <strain evidence="3">BC3_2A</strain>
        <strain evidence="2">SB11_1A</strain>
    </source>
</reference>
<dbReference type="Proteomes" id="UP000439591">
    <property type="component" value="Unassembled WGS sequence"/>
</dbReference>
<dbReference type="Proteomes" id="UP000435877">
    <property type="component" value="Unassembled WGS sequence"/>
</dbReference>
<dbReference type="RefSeq" id="WP_159267915.1">
    <property type="nucleotide sequence ID" value="NZ_CACSIK010000001.1"/>
</dbReference>
<dbReference type="InterPro" id="IPR004360">
    <property type="entry name" value="Glyas_Fos-R_dOase_dom"/>
</dbReference>
<dbReference type="Gene3D" id="3.10.180.10">
    <property type="entry name" value="2,3-Dihydroxybiphenyl 1,2-Dioxygenase, domain 1"/>
    <property type="match status" value="1"/>
</dbReference>
<dbReference type="EMBL" id="CACSIM010000007">
    <property type="protein sequence ID" value="CAA0119658.1"/>
    <property type="molecule type" value="Genomic_DNA"/>
</dbReference>
<protein>
    <recommendedName>
        <fullName evidence="1">VOC domain-containing protein</fullName>
    </recommendedName>
</protein>
<dbReference type="InterPro" id="IPR037523">
    <property type="entry name" value="VOC_core"/>
</dbReference>
<sequence>MPPRPLPNSIEIGIVTTNMTEMRHFYGDTLGLKYQSELSFPGGVMHRYHLENSIIKLVSYDTPPAIEVIAGGGLAAKGYRYISMGMEGISAWFAELETMGVSIPVHVTPFADGIGFGFIADPDGNWIEVFGTL</sequence>
<dbReference type="InterPro" id="IPR029068">
    <property type="entry name" value="Glyas_Bleomycin-R_OHBP_Dase"/>
</dbReference>
<dbReference type="AlphaFoldDB" id="A0A5S9QBX3"/>
<dbReference type="PROSITE" id="PS51819">
    <property type="entry name" value="VOC"/>
    <property type="match status" value="1"/>
</dbReference>
<organism evidence="3 6">
    <name type="scientific">Zhongshania aliphaticivorans</name>
    <dbReference type="NCBI Taxonomy" id="1470434"/>
    <lineage>
        <taxon>Bacteria</taxon>
        <taxon>Pseudomonadati</taxon>
        <taxon>Pseudomonadota</taxon>
        <taxon>Gammaproteobacteria</taxon>
        <taxon>Cellvibrionales</taxon>
        <taxon>Spongiibacteraceae</taxon>
        <taxon>Zhongshania</taxon>
    </lineage>
</organism>
<feature type="domain" description="VOC" evidence="1">
    <location>
        <begin position="6"/>
        <end position="132"/>
    </location>
</feature>
<evidence type="ECO:0000313" key="5">
    <source>
        <dbReference type="Proteomes" id="UP000435877"/>
    </source>
</evidence>
<dbReference type="SUPFAM" id="SSF54593">
    <property type="entry name" value="Glyoxalase/Bleomycin resistance protein/Dihydroxybiphenyl dioxygenase"/>
    <property type="match status" value="1"/>
</dbReference>
<dbReference type="OrthoDB" id="4725692at2"/>
<keyword evidence="5" id="KW-1185">Reference proteome</keyword>
<proteinExistence type="predicted"/>
<evidence type="ECO:0000313" key="4">
    <source>
        <dbReference type="EMBL" id="CAA0119658.1"/>
    </source>
</evidence>
<evidence type="ECO:0000313" key="3">
    <source>
        <dbReference type="EMBL" id="CAA0114844.1"/>
    </source>
</evidence>
<dbReference type="EMBL" id="CACSIM010000005">
    <property type="protein sequence ID" value="CAA0114844.1"/>
    <property type="molecule type" value="Genomic_DNA"/>
</dbReference>
<dbReference type="Pfam" id="PF00903">
    <property type="entry name" value="Glyoxalase"/>
    <property type="match status" value="1"/>
</dbReference>
<accession>A0A5S9QBX3</accession>
<gene>
    <name evidence="2" type="ORF">IHBHHGIJ_01309</name>
    <name evidence="3" type="ORF">KFEGEMFD_03049</name>
    <name evidence="4" type="ORF">KFEGEMFD_03608</name>
</gene>